<gene>
    <name evidence="4" type="ORF">N8K70_14750</name>
</gene>
<sequence>MTTGLTGPAHAVRPSFRALLAELARAQKSGAGVPAYTRWVNRRLARGVAAAAAARGVGPNAVTLASAALSVAGLVALVVAPVSAVTGIVAAALLAAGYVFDSADGQVARLTRRSGPAGEWLDHVVDAVRTPLVHVGVAVAVFVHGAGDGGRPEVAGPIGGPGLMGVALAYAVLSGGQFMSQILAEQLSARHGRAVSEPSGALKSLTLLPTDPGVLCWTFALWGAPAVFGVAYTALFAANLLHTAVSMRRKHRRLSGAAPSTASIPTT</sequence>
<dbReference type="RefSeq" id="WP_317139106.1">
    <property type="nucleotide sequence ID" value="NZ_CP118157.1"/>
</dbReference>
<dbReference type="Gene3D" id="1.20.120.1760">
    <property type="match status" value="1"/>
</dbReference>
<evidence type="ECO:0000313" key="4">
    <source>
        <dbReference type="EMBL" id="WOF22635.1"/>
    </source>
</evidence>
<keyword evidence="3" id="KW-1133">Transmembrane helix</keyword>
<comment type="similarity">
    <text evidence="2">Belongs to the CDP-alcohol phosphatidyltransferase class-I family.</text>
</comment>
<protein>
    <submittedName>
        <fullName evidence="4">CDP-alcohol phosphatidyltransferase family protein</fullName>
    </submittedName>
</protein>
<keyword evidence="3" id="KW-0812">Transmembrane</keyword>
<dbReference type="KEGG" id="mbet:N8K70_14750"/>
<accession>A0AA97I6P7</accession>
<dbReference type="InterPro" id="IPR043130">
    <property type="entry name" value="CDP-OH_PTrfase_TM_dom"/>
</dbReference>
<reference evidence="4 5" key="1">
    <citation type="submission" date="2023-02" db="EMBL/GenBank/DDBJ databases">
        <title>Microbacterium betulae sp. nov., isolated from birch wood.</title>
        <authorList>
            <person name="Pasciak M."/>
            <person name="Pawlik K.J."/>
            <person name="Martynowski D."/>
            <person name="Laczmanski L."/>
            <person name="Ciekot J."/>
            <person name="Szponar B."/>
            <person name="Wojcik-Fatla A."/>
            <person name="Mackiewicz B."/>
            <person name="Farian E."/>
            <person name="Cholewa G."/>
            <person name="Cholewa A."/>
            <person name="Dutkiewicz J."/>
        </authorList>
    </citation>
    <scope>NUCLEOTIDE SEQUENCE [LARGE SCALE GENOMIC DNA]</scope>
    <source>
        <strain evidence="4 5">AB</strain>
    </source>
</reference>
<dbReference type="GO" id="GO:0016780">
    <property type="term" value="F:phosphotransferase activity, for other substituted phosphate groups"/>
    <property type="evidence" value="ECO:0007669"/>
    <property type="project" value="InterPro"/>
</dbReference>
<dbReference type="Pfam" id="PF01066">
    <property type="entry name" value="CDP-OH_P_transf"/>
    <property type="match status" value="1"/>
</dbReference>
<evidence type="ECO:0000256" key="3">
    <source>
        <dbReference type="SAM" id="Phobius"/>
    </source>
</evidence>
<keyword evidence="3" id="KW-0472">Membrane</keyword>
<name>A0AA97I6P7_9MICO</name>
<dbReference type="GO" id="GO:0016020">
    <property type="term" value="C:membrane"/>
    <property type="evidence" value="ECO:0007669"/>
    <property type="project" value="InterPro"/>
</dbReference>
<dbReference type="PROSITE" id="PS00379">
    <property type="entry name" value="CDP_ALCOHOL_P_TRANSF"/>
    <property type="match status" value="1"/>
</dbReference>
<evidence type="ECO:0000256" key="1">
    <source>
        <dbReference type="ARBA" id="ARBA00022679"/>
    </source>
</evidence>
<proteinExistence type="inferred from homology"/>
<feature type="transmembrane region" description="Helical" evidence="3">
    <location>
        <begin position="74"/>
        <end position="100"/>
    </location>
</feature>
<dbReference type="Proteomes" id="UP001305498">
    <property type="component" value="Chromosome"/>
</dbReference>
<keyword evidence="5" id="KW-1185">Reference proteome</keyword>
<feature type="transmembrane region" description="Helical" evidence="3">
    <location>
        <begin position="219"/>
        <end position="245"/>
    </location>
</feature>
<keyword evidence="1 2" id="KW-0808">Transferase</keyword>
<evidence type="ECO:0000256" key="2">
    <source>
        <dbReference type="RuleBase" id="RU003750"/>
    </source>
</evidence>
<dbReference type="AlphaFoldDB" id="A0AA97I6P7"/>
<dbReference type="EMBL" id="CP118157">
    <property type="protein sequence ID" value="WOF22635.1"/>
    <property type="molecule type" value="Genomic_DNA"/>
</dbReference>
<dbReference type="InterPro" id="IPR000462">
    <property type="entry name" value="CDP-OH_P_trans"/>
</dbReference>
<evidence type="ECO:0000313" key="5">
    <source>
        <dbReference type="Proteomes" id="UP001305498"/>
    </source>
</evidence>
<dbReference type="GO" id="GO:0008654">
    <property type="term" value="P:phospholipid biosynthetic process"/>
    <property type="evidence" value="ECO:0007669"/>
    <property type="project" value="InterPro"/>
</dbReference>
<organism evidence="4 5">
    <name type="scientific">Microbacterium betulae</name>
    <dbReference type="NCBI Taxonomy" id="2981139"/>
    <lineage>
        <taxon>Bacteria</taxon>
        <taxon>Bacillati</taxon>
        <taxon>Actinomycetota</taxon>
        <taxon>Actinomycetes</taxon>
        <taxon>Micrococcales</taxon>
        <taxon>Microbacteriaceae</taxon>
        <taxon>Microbacterium</taxon>
    </lineage>
</organism>
<dbReference type="InterPro" id="IPR048254">
    <property type="entry name" value="CDP_ALCOHOL_P_TRANSF_CS"/>
</dbReference>